<dbReference type="Gene3D" id="1.20.59.10">
    <property type="entry name" value="Chorismate mutase"/>
    <property type="match status" value="1"/>
</dbReference>
<sequence>MDAPSLDSLRQEIDAIDGELHGLIQRRAALVDRIAASKPPGGLALRPGREAKVMRQRLETHQGPFPAAAVYRMWREMMCAFTMMQTPDIKVAICRPHDQPGYWDLARDHFGCQITFVANDTPAQVLAAVRANPSTLGVVPVPIEADAAPWWPLLAGRDATLPNVVARLPFLVMPNARARGISAFVLARMEPEESGDDRALISIESMDGLSRNRISGALAKAGLPAFTSVLDQVAGGVHHYLVELPGVIADSDKRLRELEIALELKNGRVAAIGAYAVPSTARA</sequence>
<dbReference type="GO" id="GO:0046417">
    <property type="term" value="P:chorismate metabolic process"/>
    <property type="evidence" value="ECO:0007669"/>
    <property type="project" value="InterPro"/>
</dbReference>
<feature type="domain" description="Chorismate mutase" evidence="2">
    <location>
        <begin position="1"/>
        <end position="89"/>
    </location>
</feature>
<dbReference type="InterPro" id="IPR002701">
    <property type="entry name" value="CM_II_prokaryot"/>
</dbReference>
<dbReference type="AlphaFoldDB" id="A0A512NPS4"/>
<dbReference type="Pfam" id="PF01817">
    <property type="entry name" value="CM_2"/>
    <property type="match status" value="1"/>
</dbReference>
<keyword evidence="4" id="KW-1185">Reference proteome</keyword>
<dbReference type="OrthoDB" id="7268348at2"/>
<dbReference type="PROSITE" id="PS51168">
    <property type="entry name" value="CHORISMATE_MUT_2"/>
    <property type="match status" value="1"/>
</dbReference>
<dbReference type="EC" id="5.4.99.5" evidence="1"/>
<dbReference type="InterPro" id="IPR036979">
    <property type="entry name" value="CM_dom_sf"/>
</dbReference>
<evidence type="ECO:0000256" key="1">
    <source>
        <dbReference type="ARBA" id="ARBA00012404"/>
    </source>
</evidence>
<dbReference type="RefSeq" id="WP_147156279.1">
    <property type="nucleotide sequence ID" value="NZ_BKAJ01000192.1"/>
</dbReference>
<dbReference type="Proteomes" id="UP000321058">
    <property type="component" value="Unassembled WGS sequence"/>
</dbReference>
<organism evidence="3 4">
    <name type="scientific">Reyranella soli</name>
    <dbReference type="NCBI Taxonomy" id="1230389"/>
    <lineage>
        <taxon>Bacteria</taxon>
        <taxon>Pseudomonadati</taxon>
        <taxon>Pseudomonadota</taxon>
        <taxon>Alphaproteobacteria</taxon>
        <taxon>Hyphomicrobiales</taxon>
        <taxon>Reyranellaceae</taxon>
        <taxon>Reyranella</taxon>
    </lineage>
</organism>
<protein>
    <recommendedName>
        <fullName evidence="1">chorismate mutase</fullName>
        <ecNumber evidence="1">5.4.99.5</ecNumber>
    </recommendedName>
</protein>
<dbReference type="InterPro" id="IPR036263">
    <property type="entry name" value="Chorismate_II_sf"/>
</dbReference>
<evidence type="ECO:0000313" key="4">
    <source>
        <dbReference type="Proteomes" id="UP000321058"/>
    </source>
</evidence>
<evidence type="ECO:0000313" key="3">
    <source>
        <dbReference type="EMBL" id="GEP60949.1"/>
    </source>
</evidence>
<dbReference type="EMBL" id="BKAJ01000192">
    <property type="protein sequence ID" value="GEP60949.1"/>
    <property type="molecule type" value="Genomic_DNA"/>
</dbReference>
<dbReference type="GO" id="GO:0004106">
    <property type="term" value="F:chorismate mutase activity"/>
    <property type="evidence" value="ECO:0007669"/>
    <property type="project" value="UniProtKB-EC"/>
</dbReference>
<dbReference type="SUPFAM" id="SSF48600">
    <property type="entry name" value="Chorismate mutase II"/>
    <property type="match status" value="1"/>
</dbReference>
<gene>
    <name evidence="3" type="ORF">RSO01_81150</name>
</gene>
<proteinExistence type="predicted"/>
<name>A0A512NPS4_9HYPH</name>
<reference evidence="3 4" key="1">
    <citation type="submission" date="2019-07" db="EMBL/GenBank/DDBJ databases">
        <title>Whole genome shotgun sequence of Reyranella soli NBRC 108950.</title>
        <authorList>
            <person name="Hosoyama A."/>
            <person name="Uohara A."/>
            <person name="Ohji S."/>
            <person name="Ichikawa N."/>
        </authorList>
    </citation>
    <scope>NUCLEOTIDE SEQUENCE [LARGE SCALE GENOMIC DNA]</scope>
    <source>
        <strain evidence="3 4">NBRC 108950</strain>
    </source>
</reference>
<comment type="caution">
    <text evidence="3">The sequence shown here is derived from an EMBL/GenBank/DDBJ whole genome shotgun (WGS) entry which is preliminary data.</text>
</comment>
<accession>A0A512NPS4</accession>
<dbReference type="SMART" id="SM00830">
    <property type="entry name" value="CM_2"/>
    <property type="match status" value="1"/>
</dbReference>
<evidence type="ECO:0000259" key="2">
    <source>
        <dbReference type="PROSITE" id="PS51168"/>
    </source>
</evidence>